<name>A0A151T7M9_CAJCA</name>
<dbReference type="EMBL" id="CM003610">
    <property type="protein sequence ID" value="KYP63068.1"/>
    <property type="molecule type" value="Genomic_DNA"/>
</dbReference>
<evidence type="ECO:0000313" key="2">
    <source>
        <dbReference type="EMBL" id="KYP63068.1"/>
    </source>
</evidence>
<dbReference type="STRING" id="3821.A0A151T7M9"/>
<evidence type="ECO:0000313" key="3">
    <source>
        <dbReference type="Proteomes" id="UP000075243"/>
    </source>
</evidence>
<dbReference type="AlphaFoldDB" id="A0A151T7M9"/>
<evidence type="ECO:0000259" key="1">
    <source>
        <dbReference type="Pfam" id="PF07727"/>
    </source>
</evidence>
<sequence length="68" mass="7737">MTIIRLMLSIVSAKDLHLEQLDVKTTFLHGDLDENIYMVQSEGFQITGKENLVCKLTKSLYGLKQAPR</sequence>
<organism evidence="2 3">
    <name type="scientific">Cajanus cajan</name>
    <name type="common">Pigeon pea</name>
    <name type="synonym">Cajanus indicus</name>
    <dbReference type="NCBI Taxonomy" id="3821"/>
    <lineage>
        <taxon>Eukaryota</taxon>
        <taxon>Viridiplantae</taxon>
        <taxon>Streptophyta</taxon>
        <taxon>Embryophyta</taxon>
        <taxon>Tracheophyta</taxon>
        <taxon>Spermatophyta</taxon>
        <taxon>Magnoliopsida</taxon>
        <taxon>eudicotyledons</taxon>
        <taxon>Gunneridae</taxon>
        <taxon>Pentapetalae</taxon>
        <taxon>rosids</taxon>
        <taxon>fabids</taxon>
        <taxon>Fabales</taxon>
        <taxon>Fabaceae</taxon>
        <taxon>Papilionoideae</taxon>
        <taxon>50 kb inversion clade</taxon>
        <taxon>NPAAA clade</taxon>
        <taxon>indigoferoid/millettioid clade</taxon>
        <taxon>Phaseoleae</taxon>
        <taxon>Cajanus</taxon>
    </lineage>
</organism>
<accession>A0A151T7M9</accession>
<dbReference type="Pfam" id="PF07727">
    <property type="entry name" value="RVT_2"/>
    <property type="match status" value="1"/>
</dbReference>
<dbReference type="Proteomes" id="UP000075243">
    <property type="component" value="Chromosome 8"/>
</dbReference>
<proteinExistence type="predicted"/>
<feature type="domain" description="Reverse transcriptase Ty1/copia-type" evidence="1">
    <location>
        <begin position="2"/>
        <end position="68"/>
    </location>
</feature>
<gene>
    <name evidence="2" type="ORF">KK1_017633</name>
</gene>
<keyword evidence="3" id="KW-1185">Reference proteome</keyword>
<protein>
    <submittedName>
        <fullName evidence="2">Retrovirus-related Pol polyprotein from transposon TNT 1-94</fullName>
    </submittedName>
</protein>
<dbReference type="Gramene" id="C.cajan_17124.t">
    <property type="protein sequence ID" value="C.cajan_17124.t.cds1"/>
    <property type="gene ID" value="C.cajan_17124"/>
</dbReference>
<dbReference type="InterPro" id="IPR013103">
    <property type="entry name" value="RVT_2"/>
</dbReference>
<reference evidence="2 3" key="1">
    <citation type="journal article" date="2012" name="Nat. Biotechnol.">
        <title>Draft genome sequence of pigeonpea (Cajanus cajan), an orphan legume crop of resource-poor farmers.</title>
        <authorList>
            <person name="Varshney R.K."/>
            <person name="Chen W."/>
            <person name="Li Y."/>
            <person name="Bharti A.K."/>
            <person name="Saxena R.K."/>
            <person name="Schlueter J.A."/>
            <person name="Donoghue M.T."/>
            <person name="Azam S."/>
            <person name="Fan G."/>
            <person name="Whaley A.M."/>
            <person name="Farmer A.D."/>
            <person name="Sheridan J."/>
            <person name="Iwata A."/>
            <person name="Tuteja R."/>
            <person name="Penmetsa R.V."/>
            <person name="Wu W."/>
            <person name="Upadhyaya H.D."/>
            <person name="Yang S.P."/>
            <person name="Shah T."/>
            <person name="Saxena K.B."/>
            <person name="Michael T."/>
            <person name="McCombie W.R."/>
            <person name="Yang B."/>
            <person name="Zhang G."/>
            <person name="Yang H."/>
            <person name="Wang J."/>
            <person name="Spillane C."/>
            <person name="Cook D.R."/>
            <person name="May G.D."/>
            <person name="Xu X."/>
            <person name="Jackson S.A."/>
        </authorList>
    </citation>
    <scope>NUCLEOTIDE SEQUENCE [LARGE SCALE GENOMIC DNA]</scope>
    <source>
        <strain evidence="3">cv. Asha</strain>
    </source>
</reference>
<dbReference type="OMA" id="IEKEPIW"/>